<protein>
    <submittedName>
        <fullName evidence="3">SGNH/GDSL hydrolase family protein</fullName>
    </submittedName>
</protein>
<sequence length="478" mass="54019">MKLNGYKKLAFIGSLLLSGAGMADVSPFSSDEQVLFIGDSITHGGSYHKNIYLYYATRFPEKTIKYYNAGISGDTAVGTYQRFYADIAIHQPDSATIMLGMNDVARDLYLTQTQLDNGKQLTLDLLSQREAAKNRYLKHTRLLIEKLLKQGSHVVLIGPSIYDETAQLKKPAAQGINLELAKYAAALKQLAAEYNIEFVDFNRPMTELNRQMQIKSPAATLVGKDRVHPGAVGHFVMSYLFLKAQFLQGDVNQKQVASIEINANNKNEINTQNCPLVGDRLIKPDQIKFSCQQLSLPFPVKAEQQPALDLVPFQEKFNQQILTVTHLVPGNYQLLIDNQVIAQFSADELAEGVDLLSVTNTPMYQQAVKIMNLNDKRFKLSAKLRNVAHVRYSMLSKYPEVDKNDLAAVKAALLSHVEQSKDKPWYQYLLGQVNNYFKLLPDESKMREEIERLFKQIHQVSKTKTHHWQLIKVEPRAG</sequence>
<feature type="signal peptide" evidence="1">
    <location>
        <begin position="1"/>
        <end position="23"/>
    </location>
</feature>
<dbReference type="Pfam" id="PF13472">
    <property type="entry name" value="Lipase_GDSL_2"/>
    <property type="match status" value="1"/>
</dbReference>
<reference evidence="3" key="1">
    <citation type="submission" date="2022-10" db="EMBL/GenBank/DDBJ databases">
        <title>Catenovulum adriacola sp. nov. isolated in the Harbour of Susak.</title>
        <authorList>
            <person name="Schoch T."/>
            <person name="Reich S.J."/>
            <person name="Stoeferle S."/>
            <person name="Flaiz M."/>
            <person name="Kazda M."/>
            <person name="Riedel C.U."/>
            <person name="Duerre P."/>
        </authorList>
    </citation>
    <scope>NUCLEOTIDE SEQUENCE</scope>
    <source>
        <strain evidence="3">TS8</strain>
        <plasmid evidence="3">pCadTS8_2</plasmid>
    </source>
</reference>
<dbReference type="CDD" id="cd01834">
    <property type="entry name" value="SGNH_hydrolase_like_2"/>
    <property type="match status" value="1"/>
</dbReference>
<feature type="chain" id="PRO_5047312738" evidence="1">
    <location>
        <begin position="24"/>
        <end position="478"/>
    </location>
</feature>
<dbReference type="PANTHER" id="PTHR30383">
    <property type="entry name" value="THIOESTERASE 1/PROTEASE 1/LYSOPHOSPHOLIPASE L1"/>
    <property type="match status" value="1"/>
</dbReference>
<dbReference type="Proteomes" id="UP001163726">
    <property type="component" value="Plasmid pCadTS8_2"/>
</dbReference>
<proteinExistence type="predicted"/>
<organism evidence="3 4">
    <name type="scientific">Catenovulum adriaticum</name>
    <dbReference type="NCBI Taxonomy" id="2984846"/>
    <lineage>
        <taxon>Bacteria</taxon>
        <taxon>Pseudomonadati</taxon>
        <taxon>Pseudomonadota</taxon>
        <taxon>Gammaproteobacteria</taxon>
        <taxon>Alteromonadales</taxon>
        <taxon>Alteromonadaceae</taxon>
        <taxon>Catenovulum</taxon>
    </lineage>
</organism>
<feature type="domain" description="SGNH hydrolase-type esterase" evidence="2">
    <location>
        <begin position="36"/>
        <end position="234"/>
    </location>
</feature>
<dbReference type="GO" id="GO:0016787">
    <property type="term" value="F:hydrolase activity"/>
    <property type="evidence" value="ECO:0007669"/>
    <property type="project" value="UniProtKB-KW"/>
</dbReference>
<evidence type="ECO:0000256" key="1">
    <source>
        <dbReference type="SAM" id="SignalP"/>
    </source>
</evidence>
<keyword evidence="1" id="KW-0732">Signal</keyword>
<keyword evidence="3" id="KW-0378">Hydrolase</keyword>
<dbReference type="InterPro" id="IPR051532">
    <property type="entry name" value="Ester_Hydrolysis_Enzymes"/>
</dbReference>
<dbReference type="InterPro" id="IPR036514">
    <property type="entry name" value="SGNH_hydro_sf"/>
</dbReference>
<evidence type="ECO:0000313" key="4">
    <source>
        <dbReference type="Proteomes" id="UP001163726"/>
    </source>
</evidence>
<keyword evidence="4" id="KW-1185">Reference proteome</keyword>
<name>A0ABY7AR79_9ALTE</name>
<accession>A0ABY7AR79</accession>
<evidence type="ECO:0000313" key="3">
    <source>
        <dbReference type="EMBL" id="WAJ72044.1"/>
    </source>
</evidence>
<dbReference type="InterPro" id="IPR013830">
    <property type="entry name" value="SGNH_hydro"/>
</dbReference>
<gene>
    <name evidence="3" type="ORF">OLW01_17315</name>
</gene>
<evidence type="ECO:0000259" key="2">
    <source>
        <dbReference type="Pfam" id="PF13472"/>
    </source>
</evidence>
<dbReference type="Gene3D" id="3.40.50.1110">
    <property type="entry name" value="SGNH hydrolase"/>
    <property type="match status" value="1"/>
</dbReference>
<dbReference type="RefSeq" id="WP_268076761.1">
    <property type="nucleotide sequence ID" value="NZ_CP109967.1"/>
</dbReference>
<dbReference type="PANTHER" id="PTHR30383:SF5">
    <property type="entry name" value="SGNH HYDROLASE-TYPE ESTERASE DOMAIN-CONTAINING PROTEIN"/>
    <property type="match status" value="1"/>
</dbReference>
<keyword evidence="3" id="KW-0614">Plasmid</keyword>
<dbReference type="SUPFAM" id="SSF52266">
    <property type="entry name" value="SGNH hydrolase"/>
    <property type="match status" value="1"/>
</dbReference>
<geneLocation type="plasmid" evidence="3 4">
    <name>pCadTS8_2</name>
</geneLocation>
<dbReference type="EMBL" id="CP109967">
    <property type="protein sequence ID" value="WAJ72044.1"/>
    <property type="molecule type" value="Genomic_DNA"/>
</dbReference>